<feature type="region of interest" description="Disordered" evidence="1">
    <location>
        <begin position="1"/>
        <end position="91"/>
    </location>
</feature>
<dbReference type="Proteomes" id="UP000613030">
    <property type="component" value="Unassembled WGS sequence"/>
</dbReference>
<gene>
    <name evidence="4" type="ORF">JI741_24065</name>
</gene>
<reference evidence="4 5" key="1">
    <citation type="submission" date="2021-01" db="EMBL/GenBank/DDBJ databases">
        <title>Chryseolinea sp. Jin1 Genome sequencing and assembly.</title>
        <authorList>
            <person name="Kim I."/>
        </authorList>
    </citation>
    <scope>NUCLEOTIDE SEQUENCE [LARGE SCALE GENOMIC DNA]</scope>
    <source>
        <strain evidence="4 5">Jin1</strain>
    </source>
</reference>
<protein>
    <recommendedName>
        <fullName evidence="3">SPOR domain-containing protein</fullName>
    </recommendedName>
</protein>
<evidence type="ECO:0000259" key="3">
    <source>
        <dbReference type="PROSITE" id="PS51724"/>
    </source>
</evidence>
<name>A0ABS1KY19_9BACT</name>
<feature type="compositionally biased region" description="Basic and acidic residues" evidence="1">
    <location>
        <begin position="139"/>
        <end position="165"/>
    </location>
</feature>
<keyword evidence="5" id="KW-1185">Reference proteome</keyword>
<accession>A0ABS1KY19</accession>
<organism evidence="4 5">
    <name type="scientific">Chryseolinea lacunae</name>
    <dbReference type="NCBI Taxonomy" id="2801331"/>
    <lineage>
        <taxon>Bacteria</taxon>
        <taxon>Pseudomonadati</taxon>
        <taxon>Bacteroidota</taxon>
        <taxon>Cytophagia</taxon>
        <taxon>Cytophagales</taxon>
        <taxon>Fulvivirgaceae</taxon>
        <taxon>Chryseolinea</taxon>
    </lineage>
</organism>
<feature type="region of interest" description="Disordered" evidence="1">
    <location>
        <begin position="139"/>
        <end position="176"/>
    </location>
</feature>
<keyword evidence="2" id="KW-0472">Membrane</keyword>
<keyword evidence="2" id="KW-1133">Transmembrane helix</keyword>
<dbReference type="InterPro" id="IPR007730">
    <property type="entry name" value="SPOR-like_dom"/>
</dbReference>
<sequence>MARRKRPNEEQVPENPDNSDDTFGLPEVDYEPLRRDTPPEPEPEPIAEAPVEESEPAEVENEVPVEDLQETNQFQEFDHKQFSEPEEEEEKPAVWPKVLGILLLLLIVAGAGYYFGIVLPKQKAAEEKERRELQAIQEAERKKEADRLAEQQRQEEERRKAEEAKASATPEPGTIETLSGRSGKYYVVVASSIDGDLIMDFAKKLAAKGVGSKIIPPFGKTKFHRLAIAEGDTYDNAQTTADGLKGGDYGEKVWVVKY</sequence>
<feature type="transmembrane region" description="Helical" evidence="2">
    <location>
        <begin position="98"/>
        <end position="119"/>
    </location>
</feature>
<comment type="caution">
    <text evidence="4">The sequence shown here is derived from an EMBL/GenBank/DDBJ whole genome shotgun (WGS) entry which is preliminary data.</text>
</comment>
<evidence type="ECO:0000256" key="1">
    <source>
        <dbReference type="SAM" id="MobiDB-lite"/>
    </source>
</evidence>
<feature type="compositionally biased region" description="Acidic residues" evidence="1">
    <location>
        <begin position="39"/>
        <end position="69"/>
    </location>
</feature>
<evidence type="ECO:0000313" key="4">
    <source>
        <dbReference type="EMBL" id="MBL0744330.1"/>
    </source>
</evidence>
<proteinExistence type="predicted"/>
<evidence type="ECO:0000256" key="2">
    <source>
        <dbReference type="SAM" id="Phobius"/>
    </source>
</evidence>
<dbReference type="PROSITE" id="PS51724">
    <property type="entry name" value="SPOR"/>
    <property type="match status" value="1"/>
</dbReference>
<dbReference type="EMBL" id="JAERRB010000010">
    <property type="protein sequence ID" value="MBL0744330.1"/>
    <property type="molecule type" value="Genomic_DNA"/>
</dbReference>
<evidence type="ECO:0000313" key="5">
    <source>
        <dbReference type="Proteomes" id="UP000613030"/>
    </source>
</evidence>
<keyword evidence="2" id="KW-0812">Transmembrane</keyword>
<feature type="domain" description="SPOR" evidence="3">
    <location>
        <begin position="179"/>
        <end position="258"/>
    </location>
</feature>
<dbReference type="RefSeq" id="WP_202013984.1">
    <property type="nucleotide sequence ID" value="NZ_JAERRB010000010.1"/>
</dbReference>